<evidence type="ECO:0000256" key="1">
    <source>
        <dbReference type="RuleBase" id="RU363044"/>
    </source>
</evidence>
<comment type="caution">
    <text evidence="3">The sequence shown here is derived from an EMBL/GenBank/DDBJ whole genome shotgun (WGS) entry which is preliminary data.</text>
</comment>
<dbReference type="InterPro" id="IPR010285">
    <property type="entry name" value="DNA_helicase_pif1-like_DEAD"/>
</dbReference>
<name>A0A9N9F853_FUNMO</name>
<keyword evidence="1" id="KW-0067">ATP-binding</keyword>
<dbReference type="GO" id="GO:0006281">
    <property type="term" value="P:DNA repair"/>
    <property type="evidence" value="ECO:0007669"/>
    <property type="project" value="UniProtKB-KW"/>
</dbReference>
<dbReference type="GO" id="GO:0043139">
    <property type="term" value="F:5'-3' DNA helicase activity"/>
    <property type="evidence" value="ECO:0007669"/>
    <property type="project" value="UniProtKB-EC"/>
</dbReference>
<dbReference type="EMBL" id="CAJVPP010000837">
    <property type="protein sequence ID" value="CAG8516119.1"/>
    <property type="molecule type" value="Genomic_DNA"/>
</dbReference>
<dbReference type="GO" id="GO:0005524">
    <property type="term" value="F:ATP binding"/>
    <property type="evidence" value="ECO:0007669"/>
    <property type="project" value="UniProtKB-KW"/>
</dbReference>
<gene>
    <name evidence="3" type="ORF">FMOSSE_LOCUS4790</name>
</gene>
<dbReference type="EC" id="5.6.2.3" evidence="1"/>
<evidence type="ECO:0000313" key="4">
    <source>
        <dbReference type="Proteomes" id="UP000789375"/>
    </source>
</evidence>
<keyword evidence="1" id="KW-0234">DNA repair</keyword>
<dbReference type="Pfam" id="PF05970">
    <property type="entry name" value="PIF1"/>
    <property type="match status" value="1"/>
</dbReference>
<accession>A0A9N9F853</accession>
<dbReference type="GO" id="GO:0006310">
    <property type="term" value="P:DNA recombination"/>
    <property type="evidence" value="ECO:0007669"/>
    <property type="project" value="UniProtKB-KW"/>
</dbReference>
<protein>
    <recommendedName>
        <fullName evidence="1">ATP-dependent DNA helicase</fullName>
        <ecNumber evidence="1">5.6.2.3</ecNumber>
    </recommendedName>
</protein>
<reference evidence="3" key="1">
    <citation type="submission" date="2021-06" db="EMBL/GenBank/DDBJ databases">
        <authorList>
            <person name="Kallberg Y."/>
            <person name="Tangrot J."/>
            <person name="Rosling A."/>
        </authorList>
    </citation>
    <scope>NUCLEOTIDE SEQUENCE</scope>
    <source>
        <strain evidence="3">87-6 pot B 2015</strain>
    </source>
</reference>
<dbReference type="AlphaFoldDB" id="A0A9N9F853"/>
<keyword evidence="1" id="KW-0378">Hydrolase</keyword>
<feature type="domain" description="DNA helicase Pif1-like DEAD-box helicase" evidence="2">
    <location>
        <begin position="2"/>
        <end position="48"/>
    </location>
</feature>
<comment type="catalytic activity">
    <reaction evidence="1">
        <text>ATP + H2O = ADP + phosphate + H(+)</text>
        <dbReference type="Rhea" id="RHEA:13065"/>
        <dbReference type="ChEBI" id="CHEBI:15377"/>
        <dbReference type="ChEBI" id="CHEBI:15378"/>
        <dbReference type="ChEBI" id="CHEBI:30616"/>
        <dbReference type="ChEBI" id="CHEBI:43474"/>
        <dbReference type="ChEBI" id="CHEBI:456216"/>
        <dbReference type="EC" id="5.6.2.3"/>
    </reaction>
</comment>
<feature type="non-terminal residue" evidence="3">
    <location>
        <position position="1"/>
    </location>
</feature>
<comment type="similarity">
    <text evidence="1">Belongs to the helicase family.</text>
</comment>
<evidence type="ECO:0000259" key="2">
    <source>
        <dbReference type="Pfam" id="PF05970"/>
    </source>
</evidence>
<dbReference type="GO" id="GO:0016787">
    <property type="term" value="F:hydrolase activity"/>
    <property type="evidence" value="ECO:0007669"/>
    <property type="project" value="UniProtKB-KW"/>
</dbReference>
<keyword evidence="4" id="KW-1185">Reference proteome</keyword>
<keyword evidence="1" id="KW-0347">Helicase</keyword>
<organism evidence="3 4">
    <name type="scientific">Funneliformis mosseae</name>
    <name type="common">Endomycorrhizal fungus</name>
    <name type="synonym">Glomus mosseae</name>
    <dbReference type="NCBI Taxonomy" id="27381"/>
    <lineage>
        <taxon>Eukaryota</taxon>
        <taxon>Fungi</taxon>
        <taxon>Fungi incertae sedis</taxon>
        <taxon>Mucoromycota</taxon>
        <taxon>Glomeromycotina</taxon>
        <taxon>Glomeromycetes</taxon>
        <taxon>Glomerales</taxon>
        <taxon>Glomeraceae</taxon>
        <taxon>Funneliformis</taxon>
    </lineage>
</organism>
<dbReference type="GO" id="GO:0000723">
    <property type="term" value="P:telomere maintenance"/>
    <property type="evidence" value="ECO:0007669"/>
    <property type="project" value="InterPro"/>
</dbReference>
<comment type="cofactor">
    <cofactor evidence="1">
        <name>Mg(2+)</name>
        <dbReference type="ChEBI" id="CHEBI:18420"/>
    </cofactor>
</comment>
<proteinExistence type="inferred from homology"/>
<keyword evidence="1" id="KW-0547">Nucleotide-binding</keyword>
<sequence>SSGTEKSYLTKLIIVCIKIERKTYPLIASTGIAAQNVEGFTIHSILRIVQTELGYQLLAFYNLEFKNKFTENSIFEGICVKVAGDLIQFLPVSSKAVFYSSVWQLFHSLFLYKSQRYNEDNKFYKMLKEIRFRKILNAT</sequence>
<dbReference type="Proteomes" id="UP000789375">
    <property type="component" value="Unassembled WGS sequence"/>
</dbReference>
<keyword evidence="1" id="KW-0227">DNA damage</keyword>
<keyword evidence="1" id="KW-0233">DNA recombination</keyword>
<evidence type="ECO:0000313" key="3">
    <source>
        <dbReference type="EMBL" id="CAG8516119.1"/>
    </source>
</evidence>